<dbReference type="EMBL" id="AP006056">
    <property type="protein sequence ID" value="BAD36651.1"/>
    <property type="molecule type" value="Genomic_DNA"/>
</dbReference>
<reference evidence="4" key="4">
    <citation type="journal article" date="2008" name="Nucleic Acids Res.">
        <title>The rice annotation project database (RAP-DB): 2008 update.</title>
        <authorList>
            <consortium name="The rice annotation project (RAP)"/>
        </authorList>
    </citation>
    <scope>GENOME REANNOTATION</scope>
    <source>
        <strain evidence="4">cv. Nipponbare</strain>
    </source>
</reference>
<feature type="region of interest" description="Disordered" evidence="1">
    <location>
        <begin position="134"/>
        <end position="157"/>
    </location>
</feature>
<protein>
    <submittedName>
        <fullName evidence="3">Uncharacterized protein</fullName>
    </submittedName>
</protein>
<feature type="compositionally biased region" description="Basic and acidic residues" evidence="1">
    <location>
        <begin position="196"/>
        <end position="218"/>
    </location>
</feature>
<reference evidence="3" key="2">
    <citation type="submission" date="2002-11" db="EMBL/GenBank/DDBJ databases">
        <title>Oryza sativa nipponbare(GA3) genomic DNA, chromosome 6, BAC clone:B1172G12.</title>
        <authorList>
            <person name="Sasaki T."/>
            <person name="Matsumoto T."/>
            <person name="Katayose Y."/>
        </authorList>
    </citation>
    <scope>NUCLEOTIDE SEQUENCE</scope>
</reference>
<dbReference type="Proteomes" id="UP000000763">
    <property type="component" value="Chromosome 6"/>
</dbReference>
<evidence type="ECO:0000313" key="2">
    <source>
        <dbReference type="EMBL" id="BAD35581.1"/>
    </source>
</evidence>
<reference evidence="2" key="1">
    <citation type="submission" date="2001-07" db="EMBL/GenBank/DDBJ databases">
        <title>Oryza sativa nipponbare(GA3) genomic DNA, chromosome 6, BAC clone:OJ1147_D11.</title>
        <authorList>
            <person name="Sasaki T."/>
            <person name="Matsumoto T."/>
            <person name="Yamamoto K."/>
        </authorList>
    </citation>
    <scope>NUCLEOTIDE SEQUENCE</scope>
</reference>
<evidence type="ECO:0000256" key="1">
    <source>
        <dbReference type="SAM" id="MobiDB-lite"/>
    </source>
</evidence>
<gene>
    <name evidence="3" type="ORF">B1172G12.32</name>
    <name evidence="2" type="ORF">OJ1147_D11.10</name>
</gene>
<feature type="region of interest" description="Disordered" evidence="1">
    <location>
        <begin position="195"/>
        <end position="218"/>
    </location>
</feature>
<reference evidence="4" key="3">
    <citation type="journal article" date="2005" name="Nature">
        <title>The map-based sequence of the rice genome.</title>
        <authorList>
            <consortium name="International rice genome sequencing project (IRGSP)"/>
            <person name="Matsumoto T."/>
            <person name="Wu J."/>
            <person name="Kanamori H."/>
            <person name="Katayose Y."/>
            <person name="Fujisawa M."/>
            <person name="Namiki N."/>
            <person name="Mizuno H."/>
            <person name="Yamamoto K."/>
            <person name="Antonio B.A."/>
            <person name="Baba T."/>
            <person name="Sakata K."/>
            <person name="Nagamura Y."/>
            <person name="Aoki H."/>
            <person name="Arikawa K."/>
            <person name="Arita K."/>
            <person name="Bito T."/>
            <person name="Chiden Y."/>
            <person name="Fujitsuka N."/>
            <person name="Fukunaka R."/>
            <person name="Hamada M."/>
            <person name="Harada C."/>
            <person name="Hayashi A."/>
            <person name="Hijishita S."/>
            <person name="Honda M."/>
            <person name="Hosokawa S."/>
            <person name="Ichikawa Y."/>
            <person name="Idonuma A."/>
            <person name="Iijima M."/>
            <person name="Ikeda M."/>
            <person name="Ikeno M."/>
            <person name="Ito K."/>
            <person name="Ito S."/>
            <person name="Ito T."/>
            <person name="Ito Y."/>
            <person name="Ito Y."/>
            <person name="Iwabuchi A."/>
            <person name="Kamiya K."/>
            <person name="Karasawa W."/>
            <person name="Kurita K."/>
            <person name="Katagiri S."/>
            <person name="Kikuta A."/>
            <person name="Kobayashi H."/>
            <person name="Kobayashi N."/>
            <person name="Machita K."/>
            <person name="Maehara T."/>
            <person name="Masukawa M."/>
            <person name="Mizubayashi T."/>
            <person name="Mukai Y."/>
            <person name="Nagasaki H."/>
            <person name="Nagata Y."/>
            <person name="Naito S."/>
            <person name="Nakashima M."/>
            <person name="Nakama Y."/>
            <person name="Nakamichi Y."/>
            <person name="Nakamura M."/>
            <person name="Meguro A."/>
            <person name="Negishi M."/>
            <person name="Ohta I."/>
            <person name="Ohta T."/>
            <person name="Okamoto M."/>
            <person name="Ono N."/>
            <person name="Saji S."/>
            <person name="Sakaguchi M."/>
            <person name="Sakai K."/>
            <person name="Shibata M."/>
            <person name="Shimokawa T."/>
            <person name="Song J."/>
            <person name="Takazaki Y."/>
            <person name="Terasawa K."/>
            <person name="Tsugane M."/>
            <person name="Tsuji K."/>
            <person name="Ueda S."/>
            <person name="Waki K."/>
            <person name="Yamagata H."/>
            <person name="Yamamoto M."/>
            <person name="Yamamoto S."/>
            <person name="Yamane H."/>
            <person name="Yoshiki S."/>
            <person name="Yoshihara R."/>
            <person name="Yukawa K."/>
            <person name="Zhong H."/>
            <person name="Yano M."/>
            <person name="Yuan Q."/>
            <person name="Ouyang S."/>
            <person name="Liu J."/>
            <person name="Jones K.M."/>
            <person name="Gansberger K."/>
            <person name="Moffat K."/>
            <person name="Hill J."/>
            <person name="Bera J."/>
            <person name="Fadrosh D."/>
            <person name="Jin S."/>
            <person name="Johri S."/>
            <person name="Kim M."/>
            <person name="Overton L."/>
            <person name="Reardon M."/>
            <person name="Tsitrin T."/>
            <person name="Vuong H."/>
            <person name="Weaver B."/>
            <person name="Ciecko A."/>
            <person name="Tallon L."/>
            <person name="Jackson J."/>
            <person name="Pai G."/>
            <person name="Aken S.V."/>
            <person name="Utterback T."/>
            <person name="Reidmuller S."/>
            <person name="Feldblyum T."/>
            <person name="Hsiao J."/>
            <person name="Zismann V."/>
            <person name="Iobst S."/>
            <person name="de Vazeille A.R."/>
            <person name="Buell C.R."/>
            <person name="Ying K."/>
            <person name="Li Y."/>
            <person name="Lu T."/>
            <person name="Huang Y."/>
            <person name="Zhao Q."/>
            <person name="Feng Q."/>
            <person name="Zhang L."/>
            <person name="Zhu J."/>
            <person name="Weng Q."/>
            <person name="Mu J."/>
            <person name="Lu Y."/>
            <person name="Fan D."/>
            <person name="Liu Y."/>
            <person name="Guan J."/>
            <person name="Zhang Y."/>
            <person name="Yu S."/>
            <person name="Liu X."/>
            <person name="Zhang Y."/>
            <person name="Hong G."/>
            <person name="Han B."/>
            <person name="Choisne N."/>
            <person name="Demange N."/>
            <person name="Orjeda G."/>
            <person name="Samain S."/>
            <person name="Cattolico L."/>
            <person name="Pelletier E."/>
            <person name="Couloux A."/>
            <person name="Segurens B."/>
            <person name="Wincker P."/>
            <person name="D'Hont A."/>
            <person name="Scarpelli C."/>
            <person name="Weissenbach J."/>
            <person name="Salanoubat M."/>
            <person name="Quetier F."/>
            <person name="Yu Y."/>
            <person name="Kim H.R."/>
            <person name="Rambo T."/>
            <person name="Currie J."/>
            <person name="Collura K."/>
            <person name="Luo M."/>
            <person name="Yang T."/>
            <person name="Ammiraju J.S.S."/>
            <person name="Engler F."/>
            <person name="Soderlund C."/>
            <person name="Wing R.A."/>
            <person name="Palmer L.E."/>
            <person name="de la Bastide M."/>
            <person name="Spiegel L."/>
            <person name="Nascimento L."/>
            <person name="Zutavern T."/>
            <person name="O'Shaughnessy A."/>
            <person name="Dike S."/>
            <person name="Dedhia N."/>
            <person name="Preston R."/>
            <person name="Balija V."/>
            <person name="McCombie W.R."/>
            <person name="Chow T."/>
            <person name="Chen H."/>
            <person name="Chung M."/>
            <person name="Chen C."/>
            <person name="Shaw J."/>
            <person name="Wu H."/>
            <person name="Hsiao K."/>
            <person name="Chao Y."/>
            <person name="Chu M."/>
            <person name="Cheng C."/>
            <person name="Hour A."/>
            <person name="Lee P."/>
            <person name="Lin S."/>
            <person name="Lin Y."/>
            <person name="Liou J."/>
            <person name="Liu S."/>
            <person name="Hsing Y."/>
            <person name="Raghuvanshi S."/>
            <person name="Mohanty A."/>
            <person name="Bharti A.K."/>
            <person name="Gaur A."/>
            <person name="Gupta V."/>
            <person name="Kumar D."/>
            <person name="Ravi V."/>
            <person name="Vij S."/>
            <person name="Kapur A."/>
            <person name="Khurana P."/>
            <person name="Khurana P."/>
            <person name="Khurana J.P."/>
            <person name="Tyagi A.K."/>
            <person name="Gaikwad K."/>
            <person name="Singh A."/>
            <person name="Dalal V."/>
            <person name="Srivastava S."/>
            <person name="Dixit A."/>
            <person name="Pal A.K."/>
            <person name="Ghazi I.A."/>
            <person name="Yadav M."/>
            <person name="Pandit A."/>
            <person name="Bhargava A."/>
            <person name="Sureshbabu K."/>
            <person name="Batra K."/>
            <person name="Sharma T.R."/>
            <person name="Mohapatra T."/>
            <person name="Singh N.K."/>
            <person name="Messing J."/>
            <person name="Nelson A.B."/>
            <person name="Fuks G."/>
            <person name="Kavchok S."/>
            <person name="Keizer G."/>
            <person name="Linton E."/>
            <person name="Llaca V."/>
            <person name="Song R."/>
            <person name="Tanyolac B."/>
            <person name="Young S."/>
            <person name="Ho-Il K."/>
            <person name="Hahn J.H."/>
            <person name="Sangsakoo G."/>
            <person name="Vanavichit A."/>
            <person name="de Mattos Luiz.A.T."/>
            <person name="Zimmer P.D."/>
            <person name="Malone G."/>
            <person name="Dellagostin O."/>
            <person name="de Oliveira A.C."/>
            <person name="Bevan M."/>
            <person name="Bancroft I."/>
            <person name="Minx P."/>
            <person name="Cordum H."/>
            <person name="Wilson R."/>
            <person name="Cheng Z."/>
            <person name="Jin W."/>
            <person name="Jiang J."/>
            <person name="Leong S.A."/>
            <person name="Iwama H."/>
            <person name="Gojobori T."/>
            <person name="Itoh T."/>
            <person name="Niimura Y."/>
            <person name="Fujii Y."/>
            <person name="Habara T."/>
            <person name="Sakai H."/>
            <person name="Sato Y."/>
            <person name="Wilson G."/>
            <person name="Kumar K."/>
            <person name="McCouch S."/>
            <person name="Juretic N."/>
            <person name="Hoen D."/>
            <person name="Wright S."/>
            <person name="Bruskiewich R."/>
            <person name="Bureau T."/>
            <person name="Miyao A."/>
            <person name="Hirochika H."/>
            <person name="Nishikawa T."/>
            <person name="Kadowaki K."/>
            <person name="Sugiura M."/>
            <person name="Burr B."/>
            <person name="Sasaki T."/>
        </authorList>
    </citation>
    <scope>NUCLEOTIDE SEQUENCE [LARGE SCALE GENOMIC DNA]</scope>
    <source>
        <strain evidence="4">cv. Nipponbare</strain>
    </source>
</reference>
<evidence type="ECO:0000313" key="4">
    <source>
        <dbReference type="Proteomes" id="UP000000763"/>
    </source>
</evidence>
<evidence type="ECO:0000313" key="3">
    <source>
        <dbReference type="EMBL" id="BAD36651.1"/>
    </source>
</evidence>
<dbReference type="EMBL" id="AP003946">
    <property type="protein sequence ID" value="BAD35581.1"/>
    <property type="molecule type" value="Genomic_DNA"/>
</dbReference>
<proteinExistence type="predicted"/>
<feature type="compositionally biased region" description="Basic and acidic residues" evidence="1">
    <location>
        <begin position="134"/>
        <end position="145"/>
    </location>
</feature>
<accession>Q69K50</accession>
<dbReference type="AlphaFoldDB" id="Q69K50"/>
<organism evidence="3 4">
    <name type="scientific">Oryza sativa subsp. japonica</name>
    <name type="common">Rice</name>
    <dbReference type="NCBI Taxonomy" id="39947"/>
    <lineage>
        <taxon>Eukaryota</taxon>
        <taxon>Viridiplantae</taxon>
        <taxon>Streptophyta</taxon>
        <taxon>Embryophyta</taxon>
        <taxon>Tracheophyta</taxon>
        <taxon>Spermatophyta</taxon>
        <taxon>Magnoliopsida</taxon>
        <taxon>Liliopsida</taxon>
        <taxon>Poales</taxon>
        <taxon>Poaceae</taxon>
        <taxon>BOP clade</taxon>
        <taxon>Oryzoideae</taxon>
        <taxon>Oryzeae</taxon>
        <taxon>Oryzinae</taxon>
        <taxon>Oryza</taxon>
        <taxon>Oryza sativa</taxon>
    </lineage>
</organism>
<sequence length="253" mass="27008">MEIGHQTTGIARIGAWLQFFQEDLPEISQGPEEWVQADVDAVLKSPWPIKHTGGRWLISMQGPECSMSPCATLCLAGAYWLPKIPSHWQSISAYCHGRTSLVVIGTTDSFLDHADDLMKYTKFEICRDGALSCESKKGHPERSKAELTITGDSESHSAVDKDYAGEIGGGEGEAEEVAGGGVNGTVAREGAVLEGLDNRSQEAGAADREAEKKKRGRVEVGRHLSAAAVFFSSADDVAADFSSTSSDSADAAF</sequence>
<name>Q69K50_ORYSJ</name>